<keyword evidence="2" id="KW-1133">Transmembrane helix</keyword>
<protein>
    <submittedName>
        <fullName evidence="3">CcoQ/FixQ family Cbb3-type cytochrome c oxidase assembly chaperone</fullName>
    </submittedName>
</protein>
<keyword evidence="2" id="KW-0812">Transmembrane</keyword>
<proteinExistence type="predicted"/>
<feature type="region of interest" description="Disordered" evidence="1">
    <location>
        <begin position="53"/>
        <end position="72"/>
    </location>
</feature>
<evidence type="ECO:0000313" key="4">
    <source>
        <dbReference type="Proteomes" id="UP000243937"/>
    </source>
</evidence>
<keyword evidence="4" id="KW-1185">Reference proteome</keyword>
<dbReference type="InterPro" id="IPR008621">
    <property type="entry name" value="Cbb3-typ_cyt_oxidase_comp"/>
</dbReference>
<organism evidence="3 4">
    <name type="scientific">Oceanisphaera profunda</name>
    <dbReference type="NCBI Taxonomy" id="1416627"/>
    <lineage>
        <taxon>Bacteria</taxon>
        <taxon>Pseudomonadati</taxon>
        <taxon>Pseudomonadota</taxon>
        <taxon>Gammaproteobacteria</taxon>
        <taxon>Aeromonadales</taxon>
        <taxon>Aeromonadaceae</taxon>
        <taxon>Oceanisphaera</taxon>
    </lineage>
</organism>
<dbReference type="KEGG" id="opf:CBP31_00055"/>
<dbReference type="OrthoDB" id="6402501at2"/>
<dbReference type="RefSeq" id="WP_087034305.1">
    <property type="nucleotide sequence ID" value="NZ_CP021377.1"/>
</dbReference>
<feature type="compositionally biased region" description="Basic and acidic residues" evidence="1">
    <location>
        <begin position="63"/>
        <end position="72"/>
    </location>
</feature>
<evidence type="ECO:0000256" key="2">
    <source>
        <dbReference type="SAM" id="Phobius"/>
    </source>
</evidence>
<dbReference type="Pfam" id="PF05545">
    <property type="entry name" value="FixQ"/>
    <property type="match status" value="1"/>
</dbReference>
<reference evidence="3 4" key="1">
    <citation type="journal article" date="2014" name="Int. J. Syst. Evol. Microbiol.">
        <title>Oceanisphaera profunda sp. nov., a marine bacterium isolated from deep-sea sediment, and emended description of the genus Oceanisphaera.</title>
        <authorList>
            <person name="Xu Z."/>
            <person name="Zhang X.Y."/>
            <person name="Su H.N."/>
            <person name="Yu Z.C."/>
            <person name="Liu C."/>
            <person name="Li H."/>
            <person name="Chen X.L."/>
            <person name="Song X.Y."/>
            <person name="Xie B.B."/>
            <person name="Qin Q.L."/>
            <person name="Zhou B.C."/>
            <person name="Shi M."/>
            <person name="Huang Y."/>
            <person name="Zhang Y.Z."/>
        </authorList>
    </citation>
    <scope>NUCLEOTIDE SEQUENCE [LARGE SCALE GENOMIC DNA]</scope>
    <source>
        <strain evidence="3 4">SM1222</strain>
    </source>
</reference>
<dbReference type="AlphaFoldDB" id="A0A1Y0D0V9"/>
<name>A0A1Y0D0V9_9GAMM</name>
<sequence length="72" mass="8000">MDFSTLEALKPTLIAYQTLLLFVMFIGLVWWAYGKQRKTKFDAIGSSILDDEDVQSSASLGAEQDRAGANKQ</sequence>
<dbReference type="Proteomes" id="UP000243937">
    <property type="component" value="Chromosome"/>
</dbReference>
<accession>A0A1Y0D0V9</accession>
<feature type="transmembrane region" description="Helical" evidence="2">
    <location>
        <begin position="13"/>
        <end position="33"/>
    </location>
</feature>
<evidence type="ECO:0000256" key="1">
    <source>
        <dbReference type="SAM" id="MobiDB-lite"/>
    </source>
</evidence>
<keyword evidence="2" id="KW-0472">Membrane</keyword>
<dbReference type="EMBL" id="CP021377">
    <property type="protein sequence ID" value="ART81222.1"/>
    <property type="molecule type" value="Genomic_DNA"/>
</dbReference>
<evidence type="ECO:0000313" key="3">
    <source>
        <dbReference type="EMBL" id="ART81222.1"/>
    </source>
</evidence>
<gene>
    <name evidence="3" type="ORF">CBP31_00055</name>
</gene>